<reference evidence="1" key="1">
    <citation type="journal article" date="2016" name="Sci. Rep.">
        <title>Molecular characterization of firefly nuptial gifts: a multi-omics approach sheds light on postcopulatory sexual selection.</title>
        <authorList>
            <person name="Al-Wathiqui N."/>
            <person name="Fallon T.R."/>
            <person name="South A."/>
            <person name="Weng J.K."/>
            <person name="Lewis S.M."/>
        </authorList>
    </citation>
    <scope>NUCLEOTIDE SEQUENCE</scope>
</reference>
<evidence type="ECO:0000313" key="1">
    <source>
        <dbReference type="EMBL" id="JAV95583.1"/>
    </source>
</evidence>
<sequence>MVIYSVCGSYFIIAIPINMSVNSRKALNSLIGVTQCASCVRSERRAINRSIRRISKKEIKPRANQRLQVIFALRQRRFSQHFQGRRQESSMTEHQRGFYNRCVQRAVHIEETVSANRSVQSSRGTNDLHFD</sequence>
<dbReference type="AlphaFoldDB" id="A0A1Y1NCH7"/>
<proteinExistence type="predicted"/>
<name>A0A1Y1NCH7_PHOPY</name>
<protein>
    <submittedName>
        <fullName evidence="1">Uncharacterized protein</fullName>
    </submittedName>
</protein>
<dbReference type="EMBL" id="GEZM01006900">
    <property type="protein sequence ID" value="JAV95583.1"/>
    <property type="molecule type" value="Transcribed_RNA"/>
</dbReference>
<organism evidence="1">
    <name type="scientific">Photinus pyralis</name>
    <name type="common">Common eastern firefly</name>
    <name type="synonym">Lampyris pyralis</name>
    <dbReference type="NCBI Taxonomy" id="7054"/>
    <lineage>
        <taxon>Eukaryota</taxon>
        <taxon>Metazoa</taxon>
        <taxon>Ecdysozoa</taxon>
        <taxon>Arthropoda</taxon>
        <taxon>Hexapoda</taxon>
        <taxon>Insecta</taxon>
        <taxon>Pterygota</taxon>
        <taxon>Neoptera</taxon>
        <taxon>Endopterygota</taxon>
        <taxon>Coleoptera</taxon>
        <taxon>Polyphaga</taxon>
        <taxon>Elateriformia</taxon>
        <taxon>Elateroidea</taxon>
        <taxon>Lampyridae</taxon>
        <taxon>Lampyrinae</taxon>
        <taxon>Photinus</taxon>
    </lineage>
</organism>
<accession>A0A1Y1NCH7</accession>